<evidence type="ECO:0000256" key="2">
    <source>
        <dbReference type="ARBA" id="ARBA00022491"/>
    </source>
</evidence>
<evidence type="ECO:0000256" key="5">
    <source>
        <dbReference type="ARBA" id="ARBA00023163"/>
    </source>
</evidence>
<evidence type="ECO:0000256" key="6">
    <source>
        <dbReference type="HAMAP-Rule" id="MF_01131"/>
    </source>
</evidence>
<dbReference type="InterPro" id="IPR036291">
    <property type="entry name" value="NAD(P)-bd_dom_sf"/>
</dbReference>
<dbReference type="GO" id="GO:0045892">
    <property type="term" value="P:negative regulation of DNA-templated transcription"/>
    <property type="evidence" value="ECO:0007669"/>
    <property type="project" value="InterPro"/>
</dbReference>
<keyword evidence="3 6" id="KW-0805">Transcription regulation</keyword>
<dbReference type="GO" id="GO:0003677">
    <property type="term" value="F:DNA binding"/>
    <property type="evidence" value="ECO:0007669"/>
    <property type="project" value="UniProtKB-UniRule"/>
</dbReference>
<dbReference type="EMBL" id="CP036150">
    <property type="protein sequence ID" value="QEN09282.1"/>
    <property type="molecule type" value="Genomic_DNA"/>
</dbReference>
<keyword evidence="4 6" id="KW-0238">DNA-binding</keyword>
<comment type="subcellular location">
    <subcellularLocation>
        <location evidence="6">Cytoplasm</location>
    </subcellularLocation>
</comment>
<dbReference type="PANTHER" id="PTHR35786:SF1">
    <property type="entry name" value="REDOX-SENSING TRANSCRIPTIONAL REPRESSOR REX 1"/>
    <property type="match status" value="1"/>
</dbReference>
<dbReference type="GO" id="GO:0005737">
    <property type="term" value="C:cytoplasm"/>
    <property type="evidence" value="ECO:0007669"/>
    <property type="project" value="UniProtKB-SubCell"/>
</dbReference>
<dbReference type="Gene3D" id="3.40.50.720">
    <property type="entry name" value="NAD(P)-binding Rossmann-like Domain"/>
    <property type="match status" value="1"/>
</dbReference>
<dbReference type="InterPro" id="IPR036390">
    <property type="entry name" value="WH_DNA-bd_sf"/>
</dbReference>
<dbReference type="PANTHER" id="PTHR35786">
    <property type="entry name" value="REDOX-SENSING TRANSCRIPTIONAL REPRESSOR REX"/>
    <property type="match status" value="1"/>
</dbReference>
<feature type="domain" description="CoA-binding" evidence="7">
    <location>
        <begin position="77"/>
        <end position="176"/>
    </location>
</feature>
<dbReference type="InterPro" id="IPR036388">
    <property type="entry name" value="WH-like_DNA-bd_sf"/>
</dbReference>
<dbReference type="SUPFAM" id="SSF51735">
    <property type="entry name" value="NAD(P)-binding Rossmann-fold domains"/>
    <property type="match status" value="1"/>
</dbReference>
<evidence type="ECO:0000313" key="8">
    <source>
        <dbReference type="EMBL" id="QEN09282.1"/>
    </source>
</evidence>
<reference evidence="8 9" key="1">
    <citation type="submission" date="2019-02" db="EMBL/GenBank/DDBJ databases">
        <title>Complete Genome Sequence and Methylome Analysis of free living Spirochaetas.</title>
        <authorList>
            <person name="Fomenkov A."/>
            <person name="Dubinina G."/>
            <person name="Leshcheva N."/>
            <person name="Mikheeva N."/>
            <person name="Grabovich M."/>
            <person name="Vincze T."/>
            <person name="Roberts R.J."/>
        </authorList>
    </citation>
    <scope>NUCLEOTIDE SEQUENCE [LARGE SCALE GENOMIC DNA]</scope>
    <source>
        <strain evidence="8 9">K2</strain>
    </source>
</reference>
<dbReference type="InterPro" id="IPR009718">
    <property type="entry name" value="Rex_DNA-bd_C_dom"/>
</dbReference>
<dbReference type="NCBIfam" id="NF003996">
    <property type="entry name" value="PRK05472.2-5"/>
    <property type="match status" value="1"/>
</dbReference>
<dbReference type="Proteomes" id="UP000324209">
    <property type="component" value="Chromosome"/>
</dbReference>
<comment type="similarity">
    <text evidence="6">Belongs to the transcriptional regulatory Rex family.</text>
</comment>
<dbReference type="InterPro" id="IPR022876">
    <property type="entry name" value="Tscrpt_rep_Rex"/>
</dbReference>
<evidence type="ECO:0000313" key="9">
    <source>
        <dbReference type="Proteomes" id="UP000324209"/>
    </source>
</evidence>
<organism evidence="8 9">
    <name type="scientific">Oceanispirochaeta crateris</name>
    <dbReference type="NCBI Taxonomy" id="2518645"/>
    <lineage>
        <taxon>Bacteria</taxon>
        <taxon>Pseudomonadati</taxon>
        <taxon>Spirochaetota</taxon>
        <taxon>Spirochaetia</taxon>
        <taxon>Spirochaetales</taxon>
        <taxon>Spirochaetaceae</taxon>
        <taxon>Oceanispirochaeta</taxon>
    </lineage>
</organism>
<comment type="function">
    <text evidence="6">Modulates transcription in response to changes in cellular NADH/NAD(+) redox state.</text>
</comment>
<evidence type="ECO:0000256" key="1">
    <source>
        <dbReference type="ARBA" id="ARBA00022490"/>
    </source>
</evidence>
<evidence type="ECO:0000259" key="7">
    <source>
        <dbReference type="SMART" id="SM00881"/>
    </source>
</evidence>
<dbReference type="InterPro" id="IPR003781">
    <property type="entry name" value="CoA-bd"/>
</dbReference>
<dbReference type="GO" id="GO:0003700">
    <property type="term" value="F:DNA-binding transcription factor activity"/>
    <property type="evidence" value="ECO:0007669"/>
    <property type="project" value="UniProtKB-UniRule"/>
</dbReference>
<dbReference type="SMART" id="SM00881">
    <property type="entry name" value="CoA_binding"/>
    <property type="match status" value="1"/>
</dbReference>
<keyword evidence="5 6" id="KW-0804">Transcription</keyword>
<keyword evidence="9" id="KW-1185">Reference proteome</keyword>
<feature type="DNA-binding region" description="H-T-H motif" evidence="6">
    <location>
        <begin position="13"/>
        <end position="52"/>
    </location>
</feature>
<protein>
    <recommendedName>
        <fullName evidence="6">Redox-sensing transcriptional repressor Rex</fullName>
    </recommendedName>
</protein>
<feature type="binding site" evidence="6">
    <location>
        <begin position="88"/>
        <end position="93"/>
    </location>
    <ligand>
        <name>NAD(+)</name>
        <dbReference type="ChEBI" id="CHEBI:57540"/>
    </ligand>
</feature>
<dbReference type="RefSeq" id="WP_149487357.1">
    <property type="nucleotide sequence ID" value="NZ_CP036150.1"/>
</dbReference>
<keyword evidence="2 6" id="KW-0678">Repressor</keyword>
<gene>
    <name evidence="6" type="primary">rex</name>
    <name evidence="8" type="ORF">EXM22_15335</name>
</gene>
<dbReference type="NCBIfam" id="NF003994">
    <property type="entry name" value="PRK05472.2-3"/>
    <property type="match status" value="1"/>
</dbReference>
<evidence type="ECO:0000256" key="4">
    <source>
        <dbReference type="ARBA" id="ARBA00023125"/>
    </source>
</evidence>
<comment type="subunit">
    <text evidence="6">Homodimer.</text>
</comment>
<dbReference type="Pfam" id="PF06971">
    <property type="entry name" value="Put_DNA-bind_N"/>
    <property type="match status" value="1"/>
</dbReference>
<keyword evidence="1 6" id="KW-0963">Cytoplasm</keyword>
<name>A0A5C1QTD8_9SPIO</name>
<dbReference type="Pfam" id="PF02629">
    <property type="entry name" value="CoA_binding"/>
    <property type="match status" value="1"/>
</dbReference>
<proteinExistence type="inferred from homology"/>
<sequence>MKSNNDYTTRLIKYKRILIQLKSLGLEKVFSSNLGDAIGITPSLVRKDLSRMNLSLGNRKGGYNINDMIESLNSILGTSELQDVVVIGCGNLGKALIKHEAFYKEGINITAGFDINPRDAEVNGIPIYPMEVLINYVTQHKIRVAVLCVPAGAASHTRDLLSECGIQGILNFTPVELKNSEYLRIQNVNICLEIENLFFQISEKSQTIGIS</sequence>
<keyword evidence="6" id="KW-0520">NAD</keyword>
<dbReference type="GO" id="GO:0051775">
    <property type="term" value="P:response to redox state"/>
    <property type="evidence" value="ECO:0007669"/>
    <property type="project" value="InterPro"/>
</dbReference>
<dbReference type="OrthoDB" id="9784760at2"/>
<dbReference type="SUPFAM" id="SSF46785">
    <property type="entry name" value="Winged helix' DNA-binding domain"/>
    <property type="match status" value="1"/>
</dbReference>
<dbReference type="KEGG" id="ock:EXM22_15335"/>
<dbReference type="Gene3D" id="1.10.10.10">
    <property type="entry name" value="Winged helix-like DNA-binding domain superfamily/Winged helix DNA-binding domain"/>
    <property type="match status" value="1"/>
</dbReference>
<dbReference type="HAMAP" id="MF_01131">
    <property type="entry name" value="Rex"/>
    <property type="match status" value="1"/>
</dbReference>
<dbReference type="NCBIfam" id="NF003995">
    <property type="entry name" value="PRK05472.2-4"/>
    <property type="match status" value="1"/>
</dbReference>
<evidence type="ECO:0000256" key="3">
    <source>
        <dbReference type="ARBA" id="ARBA00023015"/>
    </source>
</evidence>
<dbReference type="AlphaFoldDB" id="A0A5C1QTD8"/>
<accession>A0A5C1QTD8</accession>